<comment type="caution">
    <text evidence="1">The sequence shown here is derived from an EMBL/GenBank/DDBJ whole genome shotgun (WGS) entry which is preliminary data.</text>
</comment>
<proteinExistence type="predicted"/>
<name>A0ABS7IXM6_9SPHN</name>
<protein>
    <submittedName>
        <fullName evidence="1">Uncharacterized protein</fullName>
    </submittedName>
</protein>
<evidence type="ECO:0000313" key="2">
    <source>
        <dbReference type="Proteomes" id="UP000783253"/>
    </source>
</evidence>
<reference evidence="1 2" key="1">
    <citation type="submission" date="2021-08" db="EMBL/GenBank/DDBJ databases">
        <title>Comparative Genomics Analysis of the Genus Qipengyuania Reveals Extensive Genetic Diversity and Metabolic Versatility, Including the Description of Fifteen Novel Species.</title>
        <authorList>
            <person name="Liu Y."/>
        </authorList>
    </citation>
    <scope>NUCLEOTIDE SEQUENCE [LARGE SCALE GENOMIC DNA]</scope>
    <source>
        <strain evidence="1 2">1NDH17</strain>
    </source>
</reference>
<dbReference type="Proteomes" id="UP000783253">
    <property type="component" value="Unassembled WGS sequence"/>
</dbReference>
<organism evidence="1 2">
    <name type="scientific">Qipengyuania polymorpha</name>
    <dbReference type="NCBI Taxonomy" id="2867234"/>
    <lineage>
        <taxon>Bacteria</taxon>
        <taxon>Pseudomonadati</taxon>
        <taxon>Pseudomonadota</taxon>
        <taxon>Alphaproteobacteria</taxon>
        <taxon>Sphingomonadales</taxon>
        <taxon>Erythrobacteraceae</taxon>
        <taxon>Qipengyuania</taxon>
    </lineage>
</organism>
<accession>A0ABS7IXM6</accession>
<gene>
    <name evidence="1" type="ORF">K3152_08665</name>
</gene>
<keyword evidence="2" id="KW-1185">Reference proteome</keyword>
<evidence type="ECO:0000313" key="1">
    <source>
        <dbReference type="EMBL" id="MBX7458315.1"/>
    </source>
</evidence>
<dbReference type="EMBL" id="JAIGNK010000002">
    <property type="protein sequence ID" value="MBX7458315.1"/>
    <property type="molecule type" value="Genomic_DNA"/>
</dbReference>
<dbReference type="RefSeq" id="WP_221573683.1">
    <property type="nucleotide sequence ID" value="NZ_JAIGNK010000002.1"/>
</dbReference>
<sequence length="139" mass="16008">MKPCPDAEHGHCYINARNHPDGKPVNGWMFWERKKAFVEAEAHCVVELPDGSLIDNTPKPDGEKQILFLADPDLETPDDGEMGPANRRLLICDDRMMRDWLELAEKRDAIMRNVYEGNDAQSVLMEFMMSNNQVMMRFP</sequence>